<dbReference type="RefSeq" id="WP_191803062.1">
    <property type="nucleotide sequence ID" value="NZ_JACSQF010000008.1"/>
</dbReference>
<protein>
    <recommendedName>
        <fullName evidence="4">Lactococcin 972 family bacteriocin</fullName>
    </recommendedName>
</protein>
<evidence type="ECO:0000313" key="3">
    <source>
        <dbReference type="Proteomes" id="UP000655570"/>
    </source>
</evidence>
<reference evidence="2 3" key="1">
    <citation type="submission" date="2020-08" db="EMBL/GenBank/DDBJ databases">
        <title>A Genomic Blueprint of the Chicken Gut Microbiome.</title>
        <authorList>
            <person name="Gilroy R."/>
            <person name="Ravi A."/>
            <person name="Getino M."/>
            <person name="Pursley I."/>
            <person name="Horton D.L."/>
            <person name="Alikhan N.-F."/>
            <person name="Baker D."/>
            <person name="Gharbi K."/>
            <person name="Hall N."/>
            <person name="Watson M."/>
            <person name="Adriaenssens E.M."/>
            <person name="Foster-Nyarko E."/>
            <person name="Jarju S."/>
            <person name="Secka A."/>
            <person name="Antonio M."/>
            <person name="Oren A."/>
            <person name="Chaudhuri R."/>
            <person name="La Ragione R.M."/>
            <person name="Hildebrand F."/>
            <person name="Pallen M.J."/>
        </authorList>
    </citation>
    <scope>NUCLEOTIDE SEQUENCE [LARGE SCALE GENOMIC DNA]</scope>
    <source>
        <strain evidence="2 3">Sa2CUA9</strain>
    </source>
</reference>
<proteinExistence type="predicted"/>
<evidence type="ECO:0000313" key="2">
    <source>
        <dbReference type="EMBL" id="MBD7980891.1"/>
    </source>
</evidence>
<organism evidence="2 3">
    <name type="scientific">Oerskovia merdavium</name>
    <dbReference type="NCBI Taxonomy" id="2762227"/>
    <lineage>
        <taxon>Bacteria</taxon>
        <taxon>Bacillati</taxon>
        <taxon>Actinomycetota</taxon>
        <taxon>Actinomycetes</taxon>
        <taxon>Micrococcales</taxon>
        <taxon>Cellulomonadaceae</taxon>
        <taxon>Oerskovia</taxon>
    </lineage>
</organism>
<feature type="region of interest" description="Disordered" evidence="1">
    <location>
        <begin position="1"/>
        <end position="23"/>
    </location>
</feature>
<dbReference type="Proteomes" id="UP000655570">
    <property type="component" value="Unassembled WGS sequence"/>
</dbReference>
<comment type="caution">
    <text evidence="2">The sequence shown here is derived from an EMBL/GenBank/DDBJ whole genome shotgun (WGS) entry which is preliminary data.</text>
</comment>
<name>A0ABR8TYL9_9CELL</name>
<gene>
    <name evidence="2" type="ORF">H9641_09210</name>
</gene>
<evidence type="ECO:0008006" key="4">
    <source>
        <dbReference type="Google" id="ProtNLM"/>
    </source>
</evidence>
<evidence type="ECO:0000256" key="1">
    <source>
        <dbReference type="SAM" id="MobiDB-lite"/>
    </source>
</evidence>
<keyword evidence="3" id="KW-1185">Reference proteome</keyword>
<accession>A0ABR8TYL9</accession>
<dbReference type="EMBL" id="JACSQF010000008">
    <property type="protein sequence ID" value="MBD7980891.1"/>
    <property type="molecule type" value="Genomic_DNA"/>
</dbReference>
<sequence>MPFAALAATPKHTGKAEDTLIGGTTHKRSHGWTTWVGTYHYTTAQLEHNWPYSGVIATSGRKWGTGGTEAVTKWVAYDPYANSGGHGKAKTYYGK</sequence>